<gene>
    <name evidence="2" type="ORF">METZ01_LOCUS28953</name>
</gene>
<feature type="domain" description="DUF4340" evidence="1">
    <location>
        <begin position="69"/>
        <end position="229"/>
    </location>
</feature>
<proteinExistence type="predicted"/>
<accession>A0A381QCH2</accession>
<protein>
    <recommendedName>
        <fullName evidence="1">DUF4340 domain-containing protein</fullName>
    </recommendedName>
</protein>
<reference evidence="2" key="1">
    <citation type="submission" date="2018-05" db="EMBL/GenBank/DDBJ databases">
        <authorList>
            <person name="Lanie J.A."/>
            <person name="Ng W.-L."/>
            <person name="Kazmierczak K.M."/>
            <person name="Andrzejewski T.M."/>
            <person name="Davidsen T.M."/>
            <person name="Wayne K.J."/>
            <person name="Tettelin H."/>
            <person name="Glass J.I."/>
            <person name="Rusch D."/>
            <person name="Podicherti R."/>
            <person name="Tsui H.-C.T."/>
            <person name="Winkler M.E."/>
        </authorList>
    </citation>
    <scope>NUCLEOTIDE SEQUENCE</scope>
</reference>
<sequence>MVGALVVVAGLWAVAALFSSQGDGKRNAAGDIATFFDDISEVSVTSVRMNGPDYNSELSGGVDDWAVNGYQADSATVFRFWAAMLTLDVGDLVASNPDNHDRMGVSAAAGWSIEFDLGDATKTMLVGDTGPRSSTNYVRLPDEDAVYILEGDLRTHIRRLPNEWRSKTVARVDTAAVTRVEIQRDTDEYTLVRRDSLWTFDDGSETNSSAVNGVLSELANLLAVGFLEEGDSLAVMDQGAITTAYDQSGNVLAIVTIGTGDSDRWARSAGDEVIYRIGLYRVDRIAPKLESIEPSS</sequence>
<name>A0A381QCH2_9ZZZZ</name>
<dbReference type="InterPro" id="IPR025641">
    <property type="entry name" value="DUF4340"/>
</dbReference>
<evidence type="ECO:0000259" key="1">
    <source>
        <dbReference type="Pfam" id="PF14238"/>
    </source>
</evidence>
<dbReference type="Pfam" id="PF14238">
    <property type="entry name" value="DUF4340"/>
    <property type="match status" value="1"/>
</dbReference>
<organism evidence="2">
    <name type="scientific">marine metagenome</name>
    <dbReference type="NCBI Taxonomy" id="408172"/>
    <lineage>
        <taxon>unclassified sequences</taxon>
        <taxon>metagenomes</taxon>
        <taxon>ecological metagenomes</taxon>
    </lineage>
</organism>
<evidence type="ECO:0000313" key="2">
    <source>
        <dbReference type="EMBL" id="SUZ76099.1"/>
    </source>
</evidence>
<dbReference type="AlphaFoldDB" id="A0A381QCH2"/>
<dbReference type="EMBL" id="UINC01001265">
    <property type="protein sequence ID" value="SUZ76099.1"/>
    <property type="molecule type" value="Genomic_DNA"/>
</dbReference>